<proteinExistence type="predicted"/>
<dbReference type="InParanoid" id="A0A2P5CSP6"/>
<dbReference type="OrthoDB" id="1751804at2759"/>
<feature type="compositionally biased region" description="Basic and acidic residues" evidence="1">
    <location>
        <begin position="1"/>
        <end position="11"/>
    </location>
</feature>
<gene>
    <name evidence="2" type="ORF">TorRG33x02_273920</name>
</gene>
<comment type="caution">
    <text evidence="2">The sequence shown here is derived from an EMBL/GenBank/DDBJ whole genome shotgun (WGS) entry which is preliminary data.</text>
</comment>
<name>A0A2P5CSP6_TREOI</name>
<dbReference type="AlphaFoldDB" id="A0A2P5CSP6"/>
<accession>A0A2P5CSP6</accession>
<evidence type="ECO:0000313" key="3">
    <source>
        <dbReference type="Proteomes" id="UP000237000"/>
    </source>
</evidence>
<sequence>RVGARSGRDLEGPTYGDCNGRNGPGPGGFDYGLLRVLEEPPYGLAVGLVAQFPGQLKDPSRTRGGYSDPTAAALHFGVAVLGGRPSGGGGDRHGHGQRH</sequence>
<reference evidence="3" key="1">
    <citation type="submission" date="2016-06" db="EMBL/GenBank/DDBJ databases">
        <title>Parallel loss of symbiosis genes in relatives of nitrogen-fixing non-legume Parasponia.</title>
        <authorList>
            <person name="Van Velzen R."/>
            <person name="Holmer R."/>
            <person name="Bu F."/>
            <person name="Rutten L."/>
            <person name="Van Zeijl A."/>
            <person name="Liu W."/>
            <person name="Santuari L."/>
            <person name="Cao Q."/>
            <person name="Sharma T."/>
            <person name="Shen D."/>
            <person name="Roswanjaya Y."/>
            <person name="Wardhani T."/>
            <person name="Kalhor M.S."/>
            <person name="Jansen J."/>
            <person name="Van den Hoogen J."/>
            <person name="Gungor B."/>
            <person name="Hartog M."/>
            <person name="Hontelez J."/>
            <person name="Verver J."/>
            <person name="Yang W.-C."/>
            <person name="Schijlen E."/>
            <person name="Repin R."/>
            <person name="Schilthuizen M."/>
            <person name="Schranz E."/>
            <person name="Heidstra R."/>
            <person name="Miyata K."/>
            <person name="Fedorova E."/>
            <person name="Kohlen W."/>
            <person name="Bisseling T."/>
            <person name="Smit S."/>
            <person name="Geurts R."/>
        </authorList>
    </citation>
    <scope>NUCLEOTIDE SEQUENCE [LARGE SCALE GENOMIC DNA]</scope>
    <source>
        <strain evidence="3">cv. RG33-2</strain>
    </source>
</reference>
<keyword evidence="3" id="KW-1185">Reference proteome</keyword>
<protein>
    <submittedName>
        <fullName evidence="2">Uncharacterized protein</fullName>
    </submittedName>
</protein>
<organism evidence="2 3">
    <name type="scientific">Trema orientale</name>
    <name type="common">Charcoal tree</name>
    <name type="synonym">Celtis orientalis</name>
    <dbReference type="NCBI Taxonomy" id="63057"/>
    <lineage>
        <taxon>Eukaryota</taxon>
        <taxon>Viridiplantae</taxon>
        <taxon>Streptophyta</taxon>
        <taxon>Embryophyta</taxon>
        <taxon>Tracheophyta</taxon>
        <taxon>Spermatophyta</taxon>
        <taxon>Magnoliopsida</taxon>
        <taxon>eudicotyledons</taxon>
        <taxon>Gunneridae</taxon>
        <taxon>Pentapetalae</taxon>
        <taxon>rosids</taxon>
        <taxon>fabids</taxon>
        <taxon>Rosales</taxon>
        <taxon>Cannabaceae</taxon>
        <taxon>Trema</taxon>
    </lineage>
</organism>
<evidence type="ECO:0000313" key="2">
    <source>
        <dbReference type="EMBL" id="PON64041.1"/>
    </source>
</evidence>
<feature type="non-terminal residue" evidence="2">
    <location>
        <position position="1"/>
    </location>
</feature>
<dbReference type="Proteomes" id="UP000237000">
    <property type="component" value="Unassembled WGS sequence"/>
</dbReference>
<dbReference type="EMBL" id="JXTC01000331">
    <property type="protein sequence ID" value="PON64041.1"/>
    <property type="molecule type" value="Genomic_DNA"/>
</dbReference>
<evidence type="ECO:0000256" key="1">
    <source>
        <dbReference type="SAM" id="MobiDB-lite"/>
    </source>
</evidence>
<feature type="region of interest" description="Disordered" evidence="1">
    <location>
        <begin position="1"/>
        <end position="24"/>
    </location>
</feature>